<dbReference type="EMBL" id="VRVR01000022">
    <property type="protein sequence ID" value="KAF0852655.1"/>
    <property type="molecule type" value="Genomic_DNA"/>
</dbReference>
<feature type="compositionally biased region" description="Polar residues" evidence="1">
    <location>
        <begin position="30"/>
        <end position="39"/>
    </location>
</feature>
<accession>A0A8K0AII4</accession>
<organism evidence="2 3">
    <name type="scientific">Andalucia godoyi</name>
    <name type="common">Flagellate</name>
    <dbReference type="NCBI Taxonomy" id="505711"/>
    <lineage>
        <taxon>Eukaryota</taxon>
        <taxon>Discoba</taxon>
        <taxon>Jakobida</taxon>
        <taxon>Andalucina</taxon>
        <taxon>Andaluciidae</taxon>
        <taxon>Andalucia</taxon>
    </lineage>
</organism>
<proteinExistence type="predicted"/>
<comment type="caution">
    <text evidence="2">The sequence shown here is derived from an EMBL/GenBank/DDBJ whole genome shotgun (WGS) entry which is preliminary data.</text>
</comment>
<feature type="region of interest" description="Disordered" evidence="1">
    <location>
        <begin position="1"/>
        <end position="39"/>
    </location>
</feature>
<dbReference type="AlphaFoldDB" id="A0A8K0AII4"/>
<keyword evidence="3" id="KW-1185">Reference proteome</keyword>
<protein>
    <submittedName>
        <fullName evidence="2">Putative mitochondrial protein</fullName>
    </submittedName>
</protein>
<gene>
    <name evidence="2" type="ORF">ANDGO_06277</name>
</gene>
<evidence type="ECO:0000256" key="1">
    <source>
        <dbReference type="SAM" id="MobiDB-lite"/>
    </source>
</evidence>
<evidence type="ECO:0000313" key="3">
    <source>
        <dbReference type="Proteomes" id="UP000799049"/>
    </source>
</evidence>
<sequence length="114" mass="11754">MSYAFSLARHQRRSNPNSISASKSDHHDAPSSSLPSGFNQLTGRRSLASSLLGISRGGNASVAFAEPSSLFLNSVSILSSATAVPAKAADVLRDTLAISGHASALFATLRSALL</sequence>
<dbReference type="Proteomes" id="UP000799049">
    <property type="component" value="Unassembled WGS sequence"/>
</dbReference>
<name>A0A8K0AII4_ANDGO</name>
<reference evidence="2" key="1">
    <citation type="submission" date="2019-09" db="EMBL/GenBank/DDBJ databases">
        <title>The Mitochondrial Proteome of the Jakobid, Andalucia godoyi, a Protist With the Most Gene-Rich and Bacteria-Like Mitochondrial Genome.</title>
        <authorList>
            <person name="Gray M.W."/>
            <person name="Burger G."/>
            <person name="Derelle R."/>
            <person name="Klimes V."/>
            <person name="Leger M."/>
            <person name="Sarrasin M."/>
            <person name="Vlcek C."/>
            <person name="Roger A.J."/>
            <person name="Elias M."/>
            <person name="Lang B.F."/>
        </authorList>
    </citation>
    <scope>NUCLEOTIDE SEQUENCE</scope>
    <source>
        <strain evidence="2">And28</strain>
    </source>
</reference>
<evidence type="ECO:0000313" key="2">
    <source>
        <dbReference type="EMBL" id="KAF0852655.1"/>
    </source>
</evidence>